<dbReference type="Proteomes" id="UP000002222">
    <property type="component" value="Chromosome"/>
</dbReference>
<evidence type="ECO:0000256" key="5">
    <source>
        <dbReference type="ARBA" id="ARBA00023163"/>
    </source>
</evidence>
<dbReference type="GO" id="GO:0006352">
    <property type="term" value="P:DNA-templated transcription initiation"/>
    <property type="evidence" value="ECO:0007669"/>
    <property type="project" value="InterPro"/>
</dbReference>
<name>D1B2C9_SULD5</name>
<dbReference type="InterPro" id="IPR013325">
    <property type="entry name" value="RNA_pol_sigma_r2"/>
</dbReference>
<dbReference type="InterPro" id="IPR039425">
    <property type="entry name" value="RNA_pol_sigma-70-like"/>
</dbReference>
<dbReference type="HOGENOM" id="CLU_047691_12_3_7"/>
<dbReference type="eggNOG" id="COG1595">
    <property type="taxonomic scope" value="Bacteria"/>
</dbReference>
<dbReference type="SUPFAM" id="SSF88659">
    <property type="entry name" value="Sigma3 and sigma4 domains of RNA polymerase sigma factors"/>
    <property type="match status" value="1"/>
</dbReference>
<dbReference type="AlphaFoldDB" id="D1B2C9"/>
<evidence type="ECO:0000259" key="6">
    <source>
        <dbReference type="Pfam" id="PF04542"/>
    </source>
</evidence>
<evidence type="ECO:0000313" key="9">
    <source>
        <dbReference type="Proteomes" id="UP000002222"/>
    </source>
</evidence>
<dbReference type="InterPro" id="IPR013324">
    <property type="entry name" value="RNA_pol_sigma_r3/r4-like"/>
</dbReference>
<protein>
    <submittedName>
        <fullName evidence="8">RNA polymerase sigma factor, sigma-70 family</fullName>
    </submittedName>
</protein>
<dbReference type="SUPFAM" id="SSF88946">
    <property type="entry name" value="Sigma2 domain of RNA polymerase sigma factors"/>
    <property type="match status" value="1"/>
</dbReference>
<dbReference type="STRING" id="525898.Sdel_1226"/>
<dbReference type="InterPro" id="IPR014284">
    <property type="entry name" value="RNA_pol_sigma-70_dom"/>
</dbReference>
<evidence type="ECO:0000256" key="1">
    <source>
        <dbReference type="ARBA" id="ARBA00010641"/>
    </source>
</evidence>
<feature type="domain" description="RNA polymerase sigma-70 region 2" evidence="6">
    <location>
        <begin position="3"/>
        <end position="65"/>
    </location>
</feature>
<dbReference type="Pfam" id="PF08281">
    <property type="entry name" value="Sigma70_r4_2"/>
    <property type="match status" value="1"/>
</dbReference>
<dbReference type="EMBL" id="CP001816">
    <property type="protein sequence ID" value="ACZ12249.1"/>
    <property type="molecule type" value="Genomic_DNA"/>
</dbReference>
<comment type="similarity">
    <text evidence="1">Belongs to the sigma-70 factor family. ECF subfamily.</text>
</comment>
<dbReference type="PANTHER" id="PTHR43133">
    <property type="entry name" value="RNA POLYMERASE ECF-TYPE SIGMA FACTO"/>
    <property type="match status" value="1"/>
</dbReference>
<gene>
    <name evidence="8" type="ordered locus">Sdel_1226</name>
</gene>
<reference evidence="9" key="1">
    <citation type="submission" date="2009-11" db="EMBL/GenBank/DDBJ databases">
        <title>The complete genome of Sulfurospirillum deleyianum DSM 6946.</title>
        <authorList>
            <consortium name="US DOE Joint Genome Institute (JGI-PGF)"/>
            <person name="Lucas S."/>
            <person name="Copeland A."/>
            <person name="Lapidus A."/>
            <person name="Glavina del Rio T."/>
            <person name="Dalin E."/>
            <person name="Tice H."/>
            <person name="Bruce D."/>
            <person name="Goodwin L."/>
            <person name="Pitluck S."/>
            <person name="Kyrpides N."/>
            <person name="Mavromatis K."/>
            <person name="Ivanova N."/>
            <person name="Ovchinnikova G."/>
            <person name="Munk A.C."/>
            <person name="Lu M."/>
            <person name="Brettin T."/>
            <person name="Detter J.C."/>
            <person name="Han C."/>
            <person name="Tapia R."/>
            <person name="Larimer F."/>
            <person name="Land M."/>
            <person name="Hauser L."/>
            <person name="Markowitz V."/>
            <person name="Cheng J.F."/>
            <person name="Hugenholtz P."/>
            <person name="Woyke T."/>
            <person name="Wu D."/>
            <person name="Aumann P."/>
            <person name="Schneider S."/>
            <person name="Lang E."/>
            <person name="Spring S."/>
            <person name="Klenk H.P."/>
            <person name="Eisen J.A."/>
        </authorList>
    </citation>
    <scope>NUCLEOTIDE SEQUENCE [LARGE SCALE GENOMIC DNA]</scope>
    <source>
        <strain evidence="9">ATCC 51133 / DSM 6946 / 5175</strain>
    </source>
</reference>
<keyword evidence="4" id="KW-0238">DNA-binding</keyword>
<dbReference type="RefSeq" id="WP_012857006.1">
    <property type="nucleotide sequence ID" value="NC_013512.1"/>
</dbReference>
<dbReference type="OrthoDB" id="5365776at2"/>
<accession>D1B2C9</accession>
<dbReference type="InterPro" id="IPR007627">
    <property type="entry name" value="RNA_pol_sigma70_r2"/>
</dbReference>
<sequence length="155" mass="18426">MLKYYKELVFFVQKLVGDKELAMDITQETYSKTLEKSKEMFIENERAFLYKVARNIAIDLSRKDKNRVFIAYEEEDYCCQKKEEPQEIALEEYKQELLLKALDTLPKHLKHVFVLHVMEGYSKKEIASMMNLNINSVQKYIINATAKLTEYIHNE</sequence>
<keyword evidence="9" id="KW-1185">Reference proteome</keyword>
<dbReference type="NCBIfam" id="TIGR02937">
    <property type="entry name" value="sigma70-ECF"/>
    <property type="match status" value="1"/>
</dbReference>
<dbReference type="InterPro" id="IPR036388">
    <property type="entry name" value="WH-like_DNA-bd_sf"/>
</dbReference>
<keyword evidence="3" id="KW-0731">Sigma factor</keyword>
<proteinExistence type="inferred from homology"/>
<evidence type="ECO:0000256" key="2">
    <source>
        <dbReference type="ARBA" id="ARBA00023015"/>
    </source>
</evidence>
<dbReference type="Pfam" id="PF04542">
    <property type="entry name" value="Sigma70_r2"/>
    <property type="match status" value="1"/>
</dbReference>
<dbReference type="KEGG" id="sdl:Sdel_1226"/>
<dbReference type="GO" id="GO:0003677">
    <property type="term" value="F:DNA binding"/>
    <property type="evidence" value="ECO:0007669"/>
    <property type="project" value="UniProtKB-KW"/>
</dbReference>
<evidence type="ECO:0000256" key="3">
    <source>
        <dbReference type="ARBA" id="ARBA00023082"/>
    </source>
</evidence>
<dbReference type="GO" id="GO:0016987">
    <property type="term" value="F:sigma factor activity"/>
    <property type="evidence" value="ECO:0007669"/>
    <property type="project" value="UniProtKB-KW"/>
</dbReference>
<dbReference type="Gene3D" id="1.10.1740.10">
    <property type="match status" value="1"/>
</dbReference>
<evidence type="ECO:0000313" key="8">
    <source>
        <dbReference type="EMBL" id="ACZ12249.1"/>
    </source>
</evidence>
<dbReference type="InterPro" id="IPR013249">
    <property type="entry name" value="RNA_pol_sigma70_r4_t2"/>
</dbReference>
<organism evidence="8 9">
    <name type="scientific">Sulfurospirillum deleyianum (strain ATCC 51133 / DSM 6946 / 5175)</name>
    <dbReference type="NCBI Taxonomy" id="525898"/>
    <lineage>
        <taxon>Bacteria</taxon>
        <taxon>Pseudomonadati</taxon>
        <taxon>Campylobacterota</taxon>
        <taxon>Epsilonproteobacteria</taxon>
        <taxon>Campylobacterales</taxon>
        <taxon>Sulfurospirillaceae</taxon>
        <taxon>Sulfurospirillum</taxon>
    </lineage>
</organism>
<dbReference type="Gene3D" id="1.10.10.10">
    <property type="entry name" value="Winged helix-like DNA-binding domain superfamily/Winged helix DNA-binding domain"/>
    <property type="match status" value="1"/>
</dbReference>
<dbReference type="PANTHER" id="PTHR43133:SF8">
    <property type="entry name" value="RNA POLYMERASE SIGMA FACTOR HI_1459-RELATED"/>
    <property type="match status" value="1"/>
</dbReference>
<keyword evidence="5" id="KW-0804">Transcription</keyword>
<evidence type="ECO:0000256" key="4">
    <source>
        <dbReference type="ARBA" id="ARBA00023125"/>
    </source>
</evidence>
<evidence type="ECO:0000259" key="7">
    <source>
        <dbReference type="Pfam" id="PF08281"/>
    </source>
</evidence>
<keyword evidence="2" id="KW-0805">Transcription regulation</keyword>
<feature type="domain" description="RNA polymerase sigma factor 70 region 4 type 2" evidence="7">
    <location>
        <begin position="96"/>
        <end position="142"/>
    </location>
</feature>
<reference evidence="8 9" key="2">
    <citation type="journal article" date="2010" name="Stand. Genomic Sci.">
        <title>Complete genome sequence of Sulfurospirillum deleyianum type strain (5175).</title>
        <authorList>
            <person name="Sikorski J."/>
            <person name="Lapidus A."/>
            <person name="Copeland A."/>
            <person name="Glavina Del Rio T."/>
            <person name="Nolan M."/>
            <person name="Lucas S."/>
            <person name="Chen F."/>
            <person name="Tice H."/>
            <person name="Cheng J.F."/>
            <person name="Saunders E."/>
            <person name="Bruce D."/>
            <person name="Goodwin L."/>
            <person name="Pitluck S."/>
            <person name="Ovchinnikova G."/>
            <person name="Pati A."/>
            <person name="Ivanova N."/>
            <person name="Mavromatis K."/>
            <person name="Chen A."/>
            <person name="Palaniappan K."/>
            <person name="Chain P."/>
            <person name="Land M."/>
            <person name="Hauser L."/>
            <person name="Chang Y.J."/>
            <person name="Jeffries C.D."/>
            <person name="Brettin T."/>
            <person name="Detter J.C."/>
            <person name="Han C."/>
            <person name="Rohde M."/>
            <person name="Lang E."/>
            <person name="Spring S."/>
            <person name="Goker M."/>
            <person name="Bristow J."/>
            <person name="Eisen J.A."/>
            <person name="Markowitz V."/>
            <person name="Hugenholtz P."/>
            <person name="Kyrpides N.C."/>
            <person name="Klenk H.P."/>
        </authorList>
    </citation>
    <scope>NUCLEOTIDE SEQUENCE [LARGE SCALE GENOMIC DNA]</scope>
    <source>
        <strain evidence="9">ATCC 51133 / DSM 6946 / 5175</strain>
    </source>
</reference>